<feature type="transmembrane region" description="Helical" evidence="10">
    <location>
        <begin position="207"/>
        <end position="228"/>
    </location>
</feature>
<dbReference type="GO" id="GO:0005789">
    <property type="term" value="C:endoplasmic reticulum membrane"/>
    <property type="evidence" value="ECO:0007669"/>
    <property type="project" value="TreeGrafter"/>
</dbReference>
<keyword evidence="12" id="KW-1185">Reference proteome</keyword>
<dbReference type="GO" id="GO:0009922">
    <property type="term" value="F:fatty acid elongase activity"/>
    <property type="evidence" value="ECO:0007669"/>
    <property type="project" value="UniProtKB-EC"/>
</dbReference>
<keyword evidence="2 10" id="KW-0444">Lipid biosynthesis</keyword>
<comment type="similarity">
    <text evidence="10">Belongs to the ELO family.</text>
</comment>
<keyword evidence="8 10" id="KW-0472">Membrane</keyword>
<comment type="caution">
    <text evidence="11">The sequence shown here is derived from an EMBL/GenBank/DDBJ whole genome shotgun (WGS) entry which is preliminary data.</text>
</comment>
<accession>A0A443RBW9</accession>
<evidence type="ECO:0000313" key="11">
    <source>
        <dbReference type="EMBL" id="RWS12778.1"/>
    </source>
</evidence>
<evidence type="ECO:0000256" key="1">
    <source>
        <dbReference type="ARBA" id="ARBA00004141"/>
    </source>
</evidence>
<gene>
    <name evidence="11" type="ORF">B4U79_14657</name>
</gene>
<evidence type="ECO:0000256" key="4">
    <source>
        <dbReference type="ARBA" id="ARBA00022692"/>
    </source>
</evidence>
<evidence type="ECO:0000256" key="10">
    <source>
        <dbReference type="RuleBase" id="RU361115"/>
    </source>
</evidence>
<keyword evidence="4 10" id="KW-0812">Transmembrane</keyword>
<sequence>MESTKALLVNAFDLYQQFLDSGDPRTNHWMFVASPMPTLLMTAAYLYFVKILGPKLMQNRPAFDLRKLMIVYNLTMIITSLLMFIEMGNLIGWGKYTFHCQKVDYSDAEIPLRMCNIGWYFLLTKYIEFTDTIFFVLRKKQNQISNLHVIHHSLVPITVWVGMKYAPGGNNALFPVLNSFVHSIMYLYYGLSAFGPRIHKYLWWKRYLTTIQLIQFVLILTHGIINFIRDCNFPRVFLVLHKPQSSTSKGGLRISTITLPDGASTSARFGDLTITASVHYARSDDGCHQMIKRKARPPE</sequence>
<evidence type="ECO:0000256" key="5">
    <source>
        <dbReference type="ARBA" id="ARBA00022832"/>
    </source>
</evidence>
<evidence type="ECO:0000256" key="3">
    <source>
        <dbReference type="ARBA" id="ARBA00022679"/>
    </source>
</evidence>
<protein>
    <recommendedName>
        <fullName evidence="10">Elongation of very long chain fatty acids protein</fullName>
        <ecNumber evidence="10">2.3.1.199</ecNumber>
    </recommendedName>
    <alternativeName>
        <fullName evidence="10">Very-long-chain 3-oxoacyl-CoA synthase</fullName>
    </alternativeName>
</protein>
<dbReference type="GO" id="GO:0042761">
    <property type="term" value="P:very long-chain fatty acid biosynthetic process"/>
    <property type="evidence" value="ECO:0007669"/>
    <property type="project" value="TreeGrafter"/>
</dbReference>
<feature type="transmembrane region" description="Helical" evidence="10">
    <location>
        <begin position="68"/>
        <end position="85"/>
    </location>
</feature>
<dbReference type="AlphaFoldDB" id="A0A443RBW9"/>
<keyword evidence="3 10" id="KW-0808">Transferase</keyword>
<feature type="transmembrane region" description="Helical" evidence="10">
    <location>
        <begin position="149"/>
        <end position="166"/>
    </location>
</feature>
<organism evidence="11 12">
    <name type="scientific">Dinothrombium tinctorium</name>
    <dbReference type="NCBI Taxonomy" id="1965070"/>
    <lineage>
        <taxon>Eukaryota</taxon>
        <taxon>Metazoa</taxon>
        <taxon>Ecdysozoa</taxon>
        <taxon>Arthropoda</taxon>
        <taxon>Chelicerata</taxon>
        <taxon>Arachnida</taxon>
        <taxon>Acari</taxon>
        <taxon>Acariformes</taxon>
        <taxon>Trombidiformes</taxon>
        <taxon>Prostigmata</taxon>
        <taxon>Anystina</taxon>
        <taxon>Parasitengona</taxon>
        <taxon>Trombidioidea</taxon>
        <taxon>Trombidiidae</taxon>
        <taxon>Dinothrombium</taxon>
    </lineage>
</organism>
<dbReference type="GO" id="GO:0019367">
    <property type="term" value="P:fatty acid elongation, saturated fatty acid"/>
    <property type="evidence" value="ECO:0007669"/>
    <property type="project" value="TreeGrafter"/>
</dbReference>
<dbReference type="Proteomes" id="UP000285301">
    <property type="component" value="Unassembled WGS sequence"/>
</dbReference>
<dbReference type="GO" id="GO:0034625">
    <property type="term" value="P:fatty acid elongation, monounsaturated fatty acid"/>
    <property type="evidence" value="ECO:0007669"/>
    <property type="project" value="TreeGrafter"/>
</dbReference>
<evidence type="ECO:0000256" key="9">
    <source>
        <dbReference type="ARBA" id="ARBA00023160"/>
    </source>
</evidence>
<reference evidence="11 12" key="1">
    <citation type="journal article" date="2018" name="Gigascience">
        <title>Genomes of trombidid mites reveal novel predicted allergens and laterally-transferred genes associated with secondary metabolism.</title>
        <authorList>
            <person name="Dong X."/>
            <person name="Chaisiri K."/>
            <person name="Xia D."/>
            <person name="Armstrong S.D."/>
            <person name="Fang Y."/>
            <person name="Donnelly M.J."/>
            <person name="Kadowaki T."/>
            <person name="McGarry J.W."/>
            <person name="Darby A.C."/>
            <person name="Makepeace B.L."/>
        </authorList>
    </citation>
    <scope>NUCLEOTIDE SEQUENCE [LARGE SCALE GENOMIC DNA]</scope>
    <source>
        <strain evidence="11">UoL-WK</strain>
    </source>
</reference>
<evidence type="ECO:0000256" key="2">
    <source>
        <dbReference type="ARBA" id="ARBA00022516"/>
    </source>
</evidence>
<comment type="catalytic activity">
    <reaction evidence="10">
        <text>a very-long-chain acyl-CoA + malonyl-CoA + H(+) = a very-long-chain 3-oxoacyl-CoA + CO2 + CoA</text>
        <dbReference type="Rhea" id="RHEA:32727"/>
        <dbReference type="ChEBI" id="CHEBI:15378"/>
        <dbReference type="ChEBI" id="CHEBI:16526"/>
        <dbReference type="ChEBI" id="CHEBI:57287"/>
        <dbReference type="ChEBI" id="CHEBI:57384"/>
        <dbReference type="ChEBI" id="CHEBI:90725"/>
        <dbReference type="ChEBI" id="CHEBI:90736"/>
        <dbReference type="EC" id="2.3.1.199"/>
    </reaction>
</comment>
<name>A0A443RBW9_9ACAR</name>
<feature type="transmembrane region" description="Helical" evidence="10">
    <location>
        <begin position="28"/>
        <end position="48"/>
    </location>
</feature>
<feature type="transmembrane region" description="Helical" evidence="10">
    <location>
        <begin position="117"/>
        <end position="137"/>
    </location>
</feature>
<dbReference type="EC" id="2.3.1.199" evidence="10"/>
<feature type="transmembrane region" description="Helical" evidence="10">
    <location>
        <begin position="172"/>
        <end position="195"/>
    </location>
</feature>
<keyword evidence="6 10" id="KW-1133">Transmembrane helix</keyword>
<proteinExistence type="inferred from homology"/>
<dbReference type="OrthoDB" id="434092at2759"/>
<evidence type="ECO:0000256" key="7">
    <source>
        <dbReference type="ARBA" id="ARBA00023098"/>
    </source>
</evidence>
<keyword evidence="9 10" id="KW-0275">Fatty acid biosynthesis</keyword>
<evidence type="ECO:0000313" key="12">
    <source>
        <dbReference type="Proteomes" id="UP000285301"/>
    </source>
</evidence>
<comment type="subcellular location">
    <subcellularLocation>
        <location evidence="1">Membrane</location>
        <topology evidence="1">Multi-pass membrane protein</topology>
    </subcellularLocation>
</comment>
<dbReference type="Pfam" id="PF01151">
    <property type="entry name" value="ELO"/>
    <property type="match status" value="1"/>
</dbReference>
<dbReference type="InterPro" id="IPR002076">
    <property type="entry name" value="ELO_fam"/>
</dbReference>
<keyword evidence="7 10" id="KW-0443">Lipid metabolism</keyword>
<dbReference type="GO" id="GO:0034626">
    <property type="term" value="P:fatty acid elongation, polyunsaturated fatty acid"/>
    <property type="evidence" value="ECO:0007669"/>
    <property type="project" value="TreeGrafter"/>
</dbReference>
<dbReference type="STRING" id="1965070.A0A443RBW9"/>
<evidence type="ECO:0000256" key="8">
    <source>
        <dbReference type="ARBA" id="ARBA00023136"/>
    </source>
</evidence>
<dbReference type="EMBL" id="NCKU01001209">
    <property type="protein sequence ID" value="RWS12778.1"/>
    <property type="molecule type" value="Genomic_DNA"/>
</dbReference>
<dbReference type="PANTHER" id="PTHR11157:SF69">
    <property type="entry name" value="ELONGATION OF VERY LONG CHAIN FATTY ACIDS PROTEIN 7"/>
    <property type="match status" value="1"/>
</dbReference>
<evidence type="ECO:0000256" key="6">
    <source>
        <dbReference type="ARBA" id="ARBA00022989"/>
    </source>
</evidence>
<dbReference type="PANTHER" id="PTHR11157">
    <property type="entry name" value="FATTY ACID ACYL TRANSFERASE-RELATED"/>
    <property type="match status" value="1"/>
</dbReference>
<keyword evidence="5 10" id="KW-0276">Fatty acid metabolism</keyword>
<dbReference type="GO" id="GO:0030148">
    <property type="term" value="P:sphingolipid biosynthetic process"/>
    <property type="evidence" value="ECO:0007669"/>
    <property type="project" value="TreeGrafter"/>
</dbReference>